<evidence type="ECO:0000313" key="1">
    <source>
        <dbReference type="EMBL" id="MBX60807.1"/>
    </source>
</evidence>
<organism evidence="1">
    <name type="scientific">Rhizophora mucronata</name>
    <name type="common">Asiatic mangrove</name>
    <dbReference type="NCBI Taxonomy" id="61149"/>
    <lineage>
        <taxon>Eukaryota</taxon>
        <taxon>Viridiplantae</taxon>
        <taxon>Streptophyta</taxon>
        <taxon>Embryophyta</taxon>
        <taxon>Tracheophyta</taxon>
        <taxon>Spermatophyta</taxon>
        <taxon>Magnoliopsida</taxon>
        <taxon>eudicotyledons</taxon>
        <taxon>Gunneridae</taxon>
        <taxon>Pentapetalae</taxon>
        <taxon>rosids</taxon>
        <taxon>fabids</taxon>
        <taxon>Malpighiales</taxon>
        <taxon>Rhizophoraceae</taxon>
        <taxon>Rhizophora</taxon>
    </lineage>
</organism>
<proteinExistence type="predicted"/>
<protein>
    <submittedName>
        <fullName evidence="1">Uncharacterized protein</fullName>
    </submittedName>
</protein>
<name>A0A2P2Q1F6_RHIMU</name>
<accession>A0A2P2Q1F6</accession>
<dbReference type="AlphaFoldDB" id="A0A2P2Q1F6"/>
<dbReference type="EMBL" id="GGEC01080323">
    <property type="protein sequence ID" value="MBX60807.1"/>
    <property type="molecule type" value="Transcribed_RNA"/>
</dbReference>
<reference evidence="1" key="1">
    <citation type="submission" date="2018-02" db="EMBL/GenBank/DDBJ databases">
        <title>Rhizophora mucronata_Transcriptome.</title>
        <authorList>
            <person name="Meera S.P."/>
            <person name="Sreeshan A."/>
            <person name="Augustine A."/>
        </authorList>
    </citation>
    <scope>NUCLEOTIDE SEQUENCE</scope>
    <source>
        <tissue evidence="1">Leaf</tissue>
    </source>
</reference>
<sequence>MDHNFSRNTYVIGKTNKHEANLPYFSHKLIKMEEGDVVFLLI</sequence>